<keyword evidence="4 5" id="KW-0472">Membrane</keyword>
<organism evidence="7 8">
    <name type="scientific">Alkalilimnicola ehrlichii (strain ATCC BAA-1101 / DSM 17681 / MLHE-1)</name>
    <dbReference type="NCBI Taxonomy" id="187272"/>
    <lineage>
        <taxon>Bacteria</taxon>
        <taxon>Pseudomonadati</taxon>
        <taxon>Pseudomonadota</taxon>
        <taxon>Gammaproteobacteria</taxon>
        <taxon>Chromatiales</taxon>
        <taxon>Ectothiorhodospiraceae</taxon>
        <taxon>Alkalilimnicola</taxon>
    </lineage>
</organism>
<feature type="domain" description="NfeD-like C-terminal" evidence="6">
    <location>
        <begin position="67"/>
        <end position="123"/>
    </location>
</feature>
<keyword evidence="2 5" id="KW-0812">Transmembrane</keyword>
<sequence length="125" mass="13543">MTPLIRYSLLQLPGLLLIASLGWWAWSSGWVSAGTAVALFLVWLLKDALLYPLYRPALERQVPCGGQALVGRHATVITALHPVGRVRVDGESWRARSAHGEPVPAGRGVRVIDAEGLTLTVEPID</sequence>
<evidence type="ECO:0000313" key="7">
    <source>
        <dbReference type="EMBL" id="ABI56270.1"/>
    </source>
</evidence>
<evidence type="ECO:0000313" key="8">
    <source>
        <dbReference type="Proteomes" id="UP000001962"/>
    </source>
</evidence>
<dbReference type="InterPro" id="IPR002810">
    <property type="entry name" value="NfeD-like_C"/>
</dbReference>
<dbReference type="Proteomes" id="UP000001962">
    <property type="component" value="Chromosome"/>
</dbReference>
<dbReference type="InterPro" id="IPR012340">
    <property type="entry name" value="NA-bd_OB-fold"/>
</dbReference>
<dbReference type="PANTHER" id="PTHR33507:SF3">
    <property type="entry name" value="INNER MEMBRANE PROTEIN YBBJ"/>
    <property type="match status" value="1"/>
</dbReference>
<evidence type="ECO:0000259" key="6">
    <source>
        <dbReference type="Pfam" id="PF01957"/>
    </source>
</evidence>
<dbReference type="PANTHER" id="PTHR33507">
    <property type="entry name" value="INNER MEMBRANE PROTEIN YBBJ"/>
    <property type="match status" value="1"/>
</dbReference>
<dbReference type="eggNOG" id="COG1030">
    <property type="taxonomic scope" value="Bacteria"/>
</dbReference>
<dbReference type="EMBL" id="CP000453">
    <property type="protein sequence ID" value="ABI56270.1"/>
    <property type="molecule type" value="Genomic_DNA"/>
</dbReference>
<evidence type="ECO:0000256" key="1">
    <source>
        <dbReference type="ARBA" id="ARBA00004141"/>
    </source>
</evidence>
<gene>
    <name evidence="7" type="ordered locus">Mlg_0916</name>
</gene>
<keyword evidence="3 5" id="KW-1133">Transmembrane helix</keyword>
<feature type="transmembrane region" description="Helical" evidence="5">
    <location>
        <begin position="32"/>
        <end position="51"/>
    </location>
</feature>
<dbReference type="Pfam" id="PF01957">
    <property type="entry name" value="NfeD"/>
    <property type="match status" value="1"/>
</dbReference>
<dbReference type="GO" id="GO:0005886">
    <property type="term" value="C:plasma membrane"/>
    <property type="evidence" value="ECO:0007669"/>
    <property type="project" value="TreeGrafter"/>
</dbReference>
<dbReference type="InterPro" id="IPR052165">
    <property type="entry name" value="Membrane_assoc_protease"/>
</dbReference>
<keyword evidence="8" id="KW-1185">Reference proteome</keyword>
<evidence type="ECO:0000256" key="5">
    <source>
        <dbReference type="SAM" id="Phobius"/>
    </source>
</evidence>
<comment type="subcellular location">
    <subcellularLocation>
        <location evidence="1">Membrane</location>
        <topology evidence="1">Multi-pass membrane protein</topology>
    </subcellularLocation>
</comment>
<dbReference type="Gene3D" id="2.40.50.140">
    <property type="entry name" value="Nucleic acid-binding proteins"/>
    <property type="match status" value="1"/>
</dbReference>
<dbReference type="RefSeq" id="WP_011628665.1">
    <property type="nucleotide sequence ID" value="NC_008340.1"/>
</dbReference>
<dbReference type="AlphaFoldDB" id="Q0AA67"/>
<dbReference type="OrthoDB" id="5796541at2"/>
<evidence type="ECO:0000256" key="3">
    <source>
        <dbReference type="ARBA" id="ARBA00022989"/>
    </source>
</evidence>
<reference evidence="8" key="1">
    <citation type="submission" date="2006-08" db="EMBL/GenBank/DDBJ databases">
        <title>Complete sequence of Alkalilimnicola ehrilichei MLHE-1.</title>
        <authorList>
            <person name="Copeland A."/>
            <person name="Lucas S."/>
            <person name="Lapidus A."/>
            <person name="Barry K."/>
            <person name="Detter J.C."/>
            <person name="Glavina del Rio T."/>
            <person name="Hammon N."/>
            <person name="Israni S."/>
            <person name="Dalin E."/>
            <person name="Tice H."/>
            <person name="Pitluck S."/>
            <person name="Sims D."/>
            <person name="Brettin T."/>
            <person name="Bruce D."/>
            <person name="Han C."/>
            <person name="Tapia R."/>
            <person name="Gilna P."/>
            <person name="Schmutz J."/>
            <person name="Larimer F."/>
            <person name="Land M."/>
            <person name="Hauser L."/>
            <person name="Kyrpides N."/>
            <person name="Mikhailova N."/>
            <person name="Oremland R.S."/>
            <person name="Hoeft S.E."/>
            <person name="Switzer-Blum J."/>
            <person name="Kulp T."/>
            <person name="King G."/>
            <person name="Tabita R."/>
            <person name="Witte B."/>
            <person name="Santini J.M."/>
            <person name="Basu P."/>
            <person name="Hollibaugh J.T."/>
            <person name="Xie G."/>
            <person name="Stolz J.F."/>
            <person name="Richardson P."/>
        </authorList>
    </citation>
    <scope>NUCLEOTIDE SEQUENCE [LARGE SCALE GENOMIC DNA]</scope>
    <source>
        <strain evidence="8">ATCC BAA-1101 / DSM 17681 / MLHE-1</strain>
    </source>
</reference>
<dbReference type="KEGG" id="aeh:Mlg_0916"/>
<accession>Q0AA67</accession>
<proteinExistence type="predicted"/>
<dbReference type="SUPFAM" id="SSF141322">
    <property type="entry name" value="NfeD domain-like"/>
    <property type="match status" value="1"/>
</dbReference>
<evidence type="ECO:0000256" key="2">
    <source>
        <dbReference type="ARBA" id="ARBA00022692"/>
    </source>
</evidence>
<protein>
    <recommendedName>
        <fullName evidence="6">NfeD-like C-terminal domain-containing protein</fullName>
    </recommendedName>
</protein>
<name>Q0AA67_ALKEH</name>
<dbReference type="HOGENOM" id="CLU_1987935_0_0_6"/>
<evidence type="ECO:0000256" key="4">
    <source>
        <dbReference type="ARBA" id="ARBA00023136"/>
    </source>
</evidence>